<evidence type="ECO:0000313" key="2">
    <source>
        <dbReference type="EMBL" id="OEO30980.1"/>
    </source>
</evidence>
<dbReference type="Gene3D" id="1.20.120.520">
    <property type="entry name" value="nmb1532 protein domain like"/>
    <property type="match status" value="1"/>
</dbReference>
<keyword evidence="3" id="KW-1185">Reference proteome</keyword>
<dbReference type="Pfam" id="PF01814">
    <property type="entry name" value="Hemerythrin"/>
    <property type="match status" value="1"/>
</dbReference>
<evidence type="ECO:0000313" key="3">
    <source>
        <dbReference type="Proteomes" id="UP000095463"/>
    </source>
</evidence>
<dbReference type="Proteomes" id="UP000095463">
    <property type="component" value="Unassembled WGS sequence"/>
</dbReference>
<sequence length="185" mass="20240">MLLDIGFLDDATRPAPIRLEGLTEAQRAPGLHLREVHDHLRDNMKTLAVLIDRAAAGEVGAKAATDEAAGLAMVANYRRFGNLCGQHCNIVNVHHSIEDEAIFPAIAAQGAGFKAIADRLRAEHVVVHELLVRLIDRLGELAADPGPSRFTDTLELYRALERVLLSHLGYEEEAIGDALGYFELF</sequence>
<dbReference type="RefSeq" id="WP_069909840.1">
    <property type="nucleotide sequence ID" value="NZ_LAJE02000175.1"/>
</dbReference>
<proteinExistence type="predicted"/>
<dbReference type="AlphaFoldDB" id="A0A1E5XQW1"/>
<evidence type="ECO:0000259" key="1">
    <source>
        <dbReference type="Pfam" id="PF01814"/>
    </source>
</evidence>
<gene>
    <name evidence="2" type="ORF">VW23_018615</name>
</gene>
<name>A0A1E5XQW1_9HYPH</name>
<reference evidence="2 3" key="1">
    <citation type="journal article" date="2015" name="Genome Announc.">
        <title>Genome Assemblies of Three Soil-Associated Devosia species: D. insulae, D. limi, and D. soli.</title>
        <authorList>
            <person name="Hassan Y.I."/>
            <person name="Lepp D."/>
            <person name="Zhou T."/>
        </authorList>
    </citation>
    <scope>NUCLEOTIDE SEQUENCE [LARGE SCALE GENOMIC DNA]</scope>
    <source>
        <strain evidence="2 3">DS-56</strain>
    </source>
</reference>
<dbReference type="InterPro" id="IPR012312">
    <property type="entry name" value="Hemerythrin-like"/>
</dbReference>
<protein>
    <recommendedName>
        <fullName evidence="1">Hemerythrin-like domain-containing protein</fullName>
    </recommendedName>
</protein>
<dbReference type="InterPro" id="IPR053206">
    <property type="entry name" value="Dimeric_xanthone_biosynth"/>
</dbReference>
<organism evidence="2 3">
    <name type="scientific">Devosia insulae DS-56</name>
    <dbReference type="NCBI Taxonomy" id="1116389"/>
    <lineage>
        <taxon>Bacteria</taxon>
        <taxon>Pseudomonadati</taxon>
        <taxon>Pseudomonadota</taxon>
        <taxon>Alphaproteobacteria</taxon>
        <taxon>Hyphomicrobiales</taxon>
        <taxon>Devosiaceae</taxon>
        <taxon>Devosia</taxon>
    </lineage>
</organism>
<dbReference type="PANTHER" id="PTHR38048">
    <property type="entry name" value="EXPRESSED PROTEIN"/>
    <property type="match status" value="1"/>
</dbReference>
<dbReference type="OrthoDB" id="9775082at2"/>
<comment type="caution">
    <text evidence="2">The sequence shown here is derived from an EMBL/GenBank/DDBJ whole genome shotgun (WGS) entry which is preliminary data.</text>
</comment>
<accession>A0A1E5XQW1</accession>
<feature type="domain" description="Hemerythrin-like" evidence="1">
    <location>
        <begin position="33"/>
        <end position="175"/>
    </location>
</feature>
<dbReference type="PANTHER" id="PTHR38048:SF1">
    <property type="entry name" value="HEMERYTHRIN-LIKE DOMAIN-CONTAINING PROTEIN"/>
    <property type="match status" value="1"/>
</dbReference>
<dbReference type="EMBL" id="LAJE02000175">
    <property type="protein sequence ID" value="OEO30980.1"/>
    <property type="molecule type" value="Genomic_DNA"/>
</dbReference>